<reference evidence="11 12" key="1">
    <citation type="submission" date="2017-08" db="EMBL/GenBank/DDBJ databases">
        <title>The complete genome sequence of Nocardiopsis gilva YIM 90087.</title>
        <authorList>
            <person name="Yin M."/>
            <person name="Tang S."/>
        </authorList>
    </citation>
    <scope>NUCLEOTIDE SEQUENCE [LARGE SCALE GENOMIC DNA]</scope>
    <source>
        <strain evidence="11 12">YIM 90087</strain>
    </source>
</reference>
<feature type="domain" description="Histidine kinase/HSP90-like ATPase" evidence="10">
    <location>
        <begin position="366"/>
        <end position="470"/>
    </location>
</feature>
<name>A0A223S4D5_9ACTN</name>
<keyword evidence="4" id="KW-0808">Transferase</keyword>
<dbReference type="GO" id="GO:0016020">
    <property type="term" value="C:membrane"/>
    <property type="evidence" value="ECO:0007669"/>
    <property type="project" value="InterPro"/>
</dbReference>
<keyword evidence="9" id="KW-0472">Membrane</keyword>
<evidence type="ECO:0000256" key="1">
    <source>
        <dbReference type="ARBA" id="ARBA00000085"/>
    </source>
</evidence>
<dbReference type="SUPFAM" id="SSF55874">
    <property type="entry name" value="ATPase domain of HSP90 chaperone/DNA topoisomerase II/histidine kinase"/>
    <property type="match status" value="1"/>
</dbReference>
<sequence>MHSVGAVTANDPRTPLNAVRRRRYVLSAWPWRSLAYLLTALPLMSAVTPVVTVLTLPWWLLAVLWNDHAGAQAGAPTPTQLAASAVLVLIGVAAFAACAPLVALPLAEVERRRLGIIHTEPATSGHRTPTAPGPAPWLRLRYSEAVTWRETAYLLLFVPLTLATWAVVGGAAVLVAVLLLGPLLVMGQDEPISMGIQRIDDPVEALPYALVGVVLLVAAVYLVALAAGGHGALARVLLQGPARGELEAELTEVTRSRARLVDAFEAERRRIERDLHDGAQQRLVALTMQLGLARLDLPAGSPAARTLEAAHDQAKELIVEMRELVRGIHPKVLTDLGLPAALPDLADRCALPVDVAVDLPHRLPPHIEGTAYFVVAETVTNVAKHSGATAASVRVRLEQGRAGDRKAVGTPDLLVVEVSDNGHGGAEVGTGAGTGLTGLADRVAVMDGRMLLSSPPGGPTVVRVELPCDRMDQNAHTSGAGRPEPGNRP</sequence>
<keyword evidence="5" id="KW-0547">Nucleotide-binding</keyword>
<keyword evidence="9" id="KW-1133">Transmembrane helix</keyword>
<dbReference type="SMART" id="SM00387">
    <property type="entry name" value="HATPase_c"/>
    <property type="match status" value="1"/>
</dbReference>
<gene>
    <name evidence="11" type="ORF">CDO52_09495</name>
</gene>
<dbReference type="InterPro" id="IPR025828">
    <property type="entry name" value="Put_sensor_dom"/>
</dbReference>
<evidence type="ECO:0000256" key="4">
    <source>
        <dbReference type="ARBA" id="ARBA00022679"/>
    </source>
</evidence>
<dbReference type="InterPro" id="IPR011712">
    <property type="entry name" value="Sig_transdc_His_kin_sub3_dim/P"/>
</dbReference>
<keyword evidence="7" id="KW-0067">ATP-binding</keyword>
<evidence type="ECO:0000256" key="5">
    <source>
        <dbReference type="ARBA" id="ARBA00022741"/>
    </source>
</evidence>
<keyword evidence="12" id="KW-1185">Reference proteome</keyword>
<dbReference type="AlphaFoldDB" id="A0A223S4D5"/>
<evidence type="ECO:0000256" key="3">
    <source>
        <dbReference type="ARBA" id="ARBA00022553"/>
    </source>
</evidence>
<dbReference type="InterPro" id="IPR050482">
    <property type="entry name" value="Sensor_HK_TwoCompSys"/>
</dbReference>
<dbReference type="GO" id="GO:0000155">
    <property type="term" value="F:phosphorelay sensor kinase activity"/>
    <property type="evidence" value="ECO:0007669"/>
    <property type="project" value="InterPro"/>
</dbReference>
<dbReference type="Pfam" id="PF02518">
    <property type="entry name" value="HATPase_c"/>
    <property type="match status" value="1"/>
</dbReference>
<proteinExistence type="predicted"/>
<dbReference type="PANTHER" id="PTHR24421">
    <property type="entry name" value="NITRATE/NITRITE SENSOR PROTEIN NARX-RELATED"/>
    <property type="match status" value="1"/>
</dbReference>
<keyword evidence="3" id="KW-0597">Phosphoprotein</keyword>
<dbReference type="Pfam" id="PF13796">
    <property type="entry name" value="Sensor"/>
    <property type="match status" value="1"/>
</dbReference>
<feature type="transmembrane region" description="Helical" evidence="9">
    <location>
        <begin position="205"/>
        <end position="227"/>
    </location>
</feature>
<protein>
    <recommendedName>
        <fullName evidence="2">histidine kinase</fullName>
        <ecNumber evidence="2">2.7.13.3</ecNumber>
    </recommendedName>
</protein>
<keyword evidence="9" id="KW-0812">Transmembrane</keyword>
<evidence type="ECO:0000313" key="11">
    <source>
        <dbReference type="EMBL" id="ASU82992.1"/>
    </source>
</evidence>
<evidence type="ECO:0000259" key="10">
    <source>
        <dbReference type="SMART" id="SM00387"/>
    </source>
</evidence>
<accession>A0A223S4D5</accession>
<evidence type="ECO:0000256" key="6">
    <source>
        <dbReference type="ARBA" id="ARBA00022777"/>
    </source>
</evidence>
<dbReference type="GO" id="GO:0046983">
    <property type="term" value="F:protein dimerization activity"/>
    <property type="evidence" value="ECO:0007669"/>
    <property type="project" value="InterPro"/>
</dbReference>
<dbReference type="InterPro" id="IPR036890">
    <property type="entry name" value="HATPase_C_sf"/>
</dbReference>
<dbReference type="OrthoDB" id="3526306at2"/>
<evidence type="ECO:0000313" key="12">
    <source>
        <dbReference type="Proteomes" id="UP000215005"/>
    </source>
</evidence>
<dbReference type="EMBL" id="CP022753">
    <property type="protein sequence ID" value="ASU82992.1"/>
    <property type="molecule type" value="Genomic_DNA"/>
</dbReference>
<feature type="transmembrane region" description="Helical" evidence="9">
    <location>
        <begin position="34"/>
        <end position="61"/>
    </location>
</feature>
<dbReference type="Pfam" id="PF07730">
    <property type="entry name" value="HisKA_3"/>
    <property type="match status" value="1"/>
</dbReference>
<evidence type="ECO:0000256" key="7">
    <source>
        <dbReference type="ARBA" id="ARBA00022840"/>
    </source>
</evidence>
<dbReference type="Proteomes" id="UP000215005">
    <property type="component" value="Chromosome"/>
</dbReference>
<evidence type="ECO:0000256" key="8">
    <source>
        <dbReference type="ARBA" id="ARBA00023012"/>
    </source>
</evidence>
<dbReference type="InterPro" id="IPR003594">
    <property type="entry name" value="HATPase_dom"/>
</dbReference>
<comment type="catalytic activity">
    <reaction evidence="1">
        <text>ATP + protein L-histidine = ADP + protein N-phospho-L-histidine.</text>
        <dbReference type="EC" id="2.7.13.3"/>
    </reaction>
</comment>
<keyword evidence="8" id="KW-0902">Two-component regulatory system</keyword>
<evidence type="ECO:0000256" key="2">
    <source>
        <dbReference type="ARBA" id="ARBA00012438"/>
    </source>
</evidence>
<organism evidence="11 12">
    <name type="scientific">Nocardiopsis gilva YIM 90087</name>
    <dbReference type="NCBI Taxonomy" id="1235441"/>
    <lineage>
        <taxon>Bacteria</taxon>
        <taxon>Bacillati</taxon>
        <taxon>Actinomycetota</taxon>
        <taxon>Actinomycetes</taxon>
        <taxon>Streptosporangiales</taxon>
        <taxon>Nocardiopsidaceae</taxon>
        <taxon>Nocardiopsis</taxon>
    </lineage>
</organism>
<keyword evidence="6" id="KW-0418">Kinase</keyword>
<dbReference type="PANTHER" id="PTHR24421:SF10">
    <property type="entry name" value="NITRATE_NITRITE SENSOR PROTEIN NARQ"/>
    <property type="match status" value="1"/>
</dbReference>
<evidence type="ECO:0000256" key="9">
    <source>
        <dbReference type="SAM" id="Phobius"/>
    </source>
</evidence>
<feature type="transmembrane region" description="Helical" evidence="9">
    <location>
        <begin position="152"/>
        <end position="185"/>
    </location>
</feature>
<dbReference type="Gene3D" id="1.20.5.1930">
    <property type="match status" value="1"/>
</dbReference>
<feature type="transmembrane region" description="Helical" evidence="9">
    <location>
        <begin position="81"/>
        <end position="104"/>
    </location>
</feature>
<dbReference type="Gene3D" id="3.30.565.10">
    <property type="entry name" value="Histidine kinase-like ATPase, C-terminal domain"/>
    <property type="match status" value="1"/>
</dbReference>
<dbReference type="GO" id="GO:0005524">
    <property type="term" value="F:ATP binding"/>
    <property type="evidence" value="ECO:0007669"/>
    <property type="project" value="UniProtKB-KW"/>
</dbReference>
<dbReference type="KEGG" id="ngv:CDO52_09495"/>
<dbReference type="EC" id="2.7.13.3" evidence="2"/>